<feature type="domain" description="AB hydrolase-1" evidence="1">
    <location>
        <begin position="24"/>
        <end position="256"/>
    </location>
</feature>
<keyword evidence="2" id="KW-0378">Hydrolase</keyword>
<dbReference type="Pfam" id="PF00561">
    <property type="entry name" value="Abhydrolase_1"/>
    <property type="match status" value="1"/>
</dbReference>
<proteinExistence type="predicted"/>
<organism evidence="2 3">
    <name type="scientific">Kutzneria viridogrisea</name>
    <dbReference type="NCBI Taxonomy" id="47990"/>
    <lineage>
        <taxon>Bacteria</taxon>
        <taxon>Bacillati</taxon>
        <taxon>Actinomycetota</taxon>
        <taxon>Actinomycetes</taxon>
        <taxon>Pseudonocardiales</taxon>
        <taxon>Pseudonocardiaceae</taxon>
        <taxon>Kutzneria</taxon>
    </lineage>
</organism>
<dbReference type="Proteomes" id="UP000517916">
    <property type="component" value="Unassembled WGS sequence"/>
</dbReference>
<protein>
    <submittedName>
        <fullName evidence="2">3-oxoadipate enol-lactonase</fullName>
        <ecNumber evidence="2">3.1.1.24</ecNumber>
    </submittedName>
</protein>
<dbReference type="EC" id="3.1.1.24" evidence="2"/>
<evidence type="ECO:0000259" key="1">
    <source>
        <dbReference type="Pfam" id="PF00561"/>
    </source>
</evidence>
<dbReference type="Gene3D" id="3.40.50.1820">
    <property type="entry name" value="alpha/beta hydrolase"/>
    <property type="match status" value="1"/>
</dbReference>
<evidence type="ECO:0000313" key="3">
    <source>
        <dbReference type="Proteomes" id="UP000517916"/>
    </source>
</evidence>
<gene>
    <name evidence="2" type="ORF">BC739_004144</name>
</gene>
<keyword evidence="3" id="KW-1185">Reference proteome</keyword>
<dbReference type="InterPro" id="IPR029058">
    <property type="entry name" value="AB_hydrolase_fold"/>
</dbReference>
<dbReference type="SUPFAM" id="SSF53474">
    <property type="entry name" value="alpha/beta-Hydrolases"/>
    <property type="match status" value="1"/>
</dbReference>
<dbReference type="PRINTS" id="PR00111">
    <property type="entry name" value="ABHYDROLASE"/>
</dbReference>
<reference evidence="2 3" key="1">
    <citation type="submission" date="2020-08" db="EMBL/GenBank/DDBJ databases">
        <title>Genomic Encyclopedia of Archaeal and Bacterial Type Strains, Phase II (KMG-II): from individual species to whole genera.</title>
        <authorList>
            <person name="Goeker M."/>
        </authorList>
    </citation>
    <scope>NUCLEOTIDE SEQUENCE [LARGE SCALE GENOMIC DNA]</scope>
    <source>
        <strain evidence="2 3">DSM 43850</strain>
    </source>
</reference>
<sequence>MQLRDEFVQTVLGLVRVRVGGSGPAMVFWPSLLMDGSMWAAQAEHFGTAHTVLLVDPPGHGASAPLTAPFDFEQCAQTIVQVLDRFGLDAVDYVGNSWGGMIGGTVAARYPDRIRSAVLMNCTASPAGLRQKVEFTVLTQLARLRGGIRPPLRKPAVDAFVGPTTRRERPEVVAKIEAALARVDVSAARWAVASVVPRRPDQLALLGAVRSPVLVVAGRQDATFPVAETRLMAEAIPGARFVVLERAAHLAALEAPAEVNALIEEFLSR</sequence>
<evidence type="ECO:0000313" key="2">
    <source>
        <dbReference type="EMBL" id="MBA8926938.1"/>
    </source>
</evidence>
<dbReference type="InterPro" id="IPR000073">
    <property type="entry name" value="AB_hydrolase_1"/>
</dbReference>
<dbReference type="InterPro" id="IPR000639">
    <property type="entry name" value="Epox_hydrolase-like"/>
</dbReference>
<name>A0ABR6BJ74_9PSEU</name>
<dbReference type="PRINTS" id="PR00412">
    <property type="entry name" value="EPOXHYDRLASE"/>
</dbReference>
<dbReference type="InterPro" id="IPR050266">
    <property type="entry name" value="AB_hydrolase_sf"/>
</dbReference>
<dbReference type="RefSeq" id="WP_030111128.1">
    <property type="nucleotide sequence ID" value="NZ_BAAABQ010000051.1"/>
</dbReference>
<dbReference type="PANTHER" id="PTHR43798">
    <property type="entry name" value="MONOACYLGLYCEROL LIPASE"/>
    <property type="match status" value="1"/>
</dbReference>
<dbReference type="GO" id="GO:0047570">
    <property type="term" value="F:3-oxoadipate enol-lactonase activity"/>
    <property type="evidence" value="ECO:0007669"/>
    <property type="project" value="UniProtKB-EC"/>
</dbReference>
<accession>A0ABR6BJ74</accession>
<dbReference type="EMBL" id="JACJID010000003">
    <property type="protein sequence ID" value="MBA8926938.1"/>
    <property type="molecule type" value="Genomic_DNA"/>
</dbReference>
<comment type="caution">
    <text evidence="2">The sequence shown here is derived from an EMBL/GenBank/DDBJ whole genome shotgun (WGS) entry which is preliminary data.</text>
</comment>